<feature type="domain" description="TauD/TfdA-like" evidence="7">
    <location>
        <begin position="9"/>
        <end position="235"/>
    </location>
</feature>
<keyword evidence="3" id="KW-0479">Metal-binding</keyword>
<dbReference type="PANTHER" id="PTHR43779">
    <property type="entry name" value="DIOXYGENASE RV0097-RELATED"/>
    <property type="match status" value="1"/>
</dbReference>
<dbReference type="EMBL" id="LR798257">
    <property type="protein sequence ID" value="CAB5218193.1"/>
    <property type="molecule type" value="Genomic_DNA"/>
</dbReference>
<evidence type="ECO:0000256" key="2">
    <source>
        <dbReference type="ARBA" id="ARBA00005896"/>
    </source>
</evidence>
<protein>
    <submittedName>
        <fullName evidence="8">TauD/TfdA-like domain containing protein</fullName>
    </submittedName>
</protein>
<dbReference type="GO" id="GO:0046872">
    <property type="term" value="F:metal ion binding"/>
    <property type="evidence" value="ECO:0007669"/>
    <property type="project" value="UniProtKB-KW"/>
</dbReference>
<organism evidence="8">
    <name type="scientific">uncultured Caudovirales phage</name>
    <dbReference type="NCBI Taxonomy" id="2100421"/>
    <lineage>
        <taxon>Viruses</taxon>
        <taxon>Duplodnaviria</taxon>
        <taxon>Heunggongvirae</taxon>
        <taxon>Uroviricota</taxon>
        <taxon>Caudoviricetes</taxon>
        <taxon>Peduoviridae</taxon>
        <taxon>Maltschvirus</taxon>
        <taxon>Maltschvirus maltsch</taxon>
    </lineage>
</organism>
<evidence type="ECO:0000256" key="1">
    <source>
        <dbReference type="ARBA" id="ARBA00001954"/>
    </source>
</evidence>
<reference evidence="8" key="1">
    <citation type="submission" date="2020-05" db="EMBL/GenBank/DDBJ databases">
        <authorList>
            <person name="Chiriac C."/>
            <person name="Salcher M."/>
            <person name="Ghai R."/>
            <person name="Kavagutti S V."/>
        </authorList>
    </citation>
    <scope>NUCLEOTIDE SEQUENCE</scope>
</reference>
<comment type="similarity">
    <text evidence="2">Belongs to the TfdA dioxygenase family.</text>
</comment>
<accession>A0A6J7WSB5</accession>
<evidence type="ECO:0000256" key="5">
    <source>
        <dbReference type="ARBA" id="ARBA00023002"/>
    </source>
</evidence>
<evidence type="ECO:0000313" key="8">
    <source>
        <dbReference type="EMBL" id="CAB5218193.1"/>
    </source>
</evidence>
<dbReference type="PANTHER" id="PTHR43779:SF2">
    <property type="entry name" value="ALPHA-KETOGLUTARATE-DEPENDENT XANTHINE DIOXYGENASE XAN1"/>
    <property type="match status" value="1"/>
</dbReference>
<comment type="cofactor">
    <cofactor evidence="1">
        <name>Fe(2+)</name>
        <dbReference type="ChEBI" id="CHEBI:29033"/>
    </cofactor>
</comment>
<dbReference type="GO" id="GO:0051213">
    <property type="term" value="F:dioxygenase activity"/>
    <property type="evidence" value="ECO:0007669"/>
    <property type="project" value="UniProtKB-KW"/>
</dbReference>
<dbReference type="Gene3D" id="3.60.130.10">
    <property type="entry name" value="Clavaminate synthase-like"/>
    <property type="match status" value="1"/>
</dbReference>
<keyword evidence="4" id="KW-0223">Dioxygenase</keyword>
<keyword evidence="5" id="KW-0560">Oxidoreductase</keyword>
<proteinExistence type="inferred from homology"/>
<dbReference type="InterPro" id="IPR003819">
    <property type="entry name" value="TauD/TfdA-like"/>
</dbReference>
<evidence type="ECO:0000256" key="3">
    <source>
        <dbReference type="ARBA" id="ARBA00022723"/>
    </source>
</evidence>
<dbReference type="SUPFAM" id="SSF51197">
    <property type="entry name" value="Clavaminate synthase-like"/>
    <property type="match status" value="1"/>
</dbReference>
<sequence length="245" mass="28968">MPYYKEKFLNDAVFCLRNANLTVEDQERVARIFGDNLQWSPNSIDTSQDLYIEDHTRHLDAILSRSSNSTILPWHMEHVFRKNPVVSGIWNMQLFTCDNNFGKTYFVDTAKLFNELNKDYKDFLLKVTLKPDQKNGFQDLKLVQKHRVTEENVIRFPFPLHNNFIFYKFDGEDIDDQIYNKYKEIYAFIDEKIRNDESIRLEQKWQQGDLIIVDLFKMAHAVTGGFTPDQRKFTGIFGAEKSWGV</sequence>
<dbReference type="InterPro" id="IPR051178">
    <property type="entry name" value="TfdA_dioxygenase"/>
</dbReference>
<dbReference type="Pfam" id="PF02668">
    <property type="entry name" value="TauD"/>
    <property type="match status" value="1"/>
</dbReference>
<evidence type="ECO:0000256" key="4">
    <source>
        <dbReference type="ARBA" id="ARBA00022964"/>
    </source>
</evidence>
<evidence type="ECO:0000259" key="7">
    <source>
        <dbReference type="Pfam" id="PF02668"/>
    </source>
</evidence>
<evidence type="ECO:0000256" key="6">
    <source>
        <dbReference type="ARBA" id="ARBA00023004"/>
    </source>
</evidence>
<gene>
    <name evidence="8" type="ORF">UFOVP204_75</name>
</gene>
<name>A0A6J7WSB5_9CAUD</name>
<dbReference type="InterPro" id="IPR042098">
    <property type="entry name" value="TauD-like_sf"/>
</dbReference>
<keyword evidence="6" id="KW-0408">Iron</keyword>